<comment type="caution">
    <text evidence="2">The sequence shown here is derived from an EMBL/GenBank/DDBJ whole genome shotgun (WGS) entry which is preliminary data.</text>
</comment>
<evidence type="ECO:0000313" key="3">
    <source>
        <dbReference type="Proteomes" id="UP000243978"/>
    </source>
</evidence>
<gene>
    <name evidence="2" type="ORF">C8N43_2091</name>
</gene>
<dbReference type="RefSeq" id="WP_107845522.1">
    <property type="nucleotide sequence ID" value="NZ_QBKS01000001.1"/>
</dbReference>
<feature type="region of interest" description="Disordered" evidence="1">
    <location>
        <begin position="1"/>
        <end position="23"/>
    </location>
</feature>
<evidence type="ECO:0000313" key="2">
    <source>
        <dbReference type="EMBL" id="PTX57423.1"/>
    </source>
</evidence>
<dbReference type="AlphaFoldDB" id="A0A2T6BMW7"/>
<dbReference type="Pfam" id="PF11994">
    <property type="entry name" value="DUF3489"/>
    <property type="match status" value="1"/>
</dbReference>
<dbReference type="InterPro" id="IPR021880">
    <property type="entry name" value="DUF3489"/>
</dbReference>
<proteinExistence type="predicted"/>
<keyword evidence="3" id="KW-1185">Reference proteome</keyword>
<dbReference type="OrthoDB" id="7206991at2"/>
<protein>
    <submittedName>
        <fullName evidence="2">Uncharacterized protein DUF3489</fullName>
    </submittedName>
</protein>
<evidence type="ECO:0000256" key="1">
    <source>
        <dbReference type="SAM" id="MobiDB-lite"/>
    </source>
</evidence>
<accession>A0A2T6BMW7</accession>
<name>A0A2T6BMW7_9RHOB</name>
<sequence length="100" mass="10736">MTTSSNTQKSDAKQKKQSRVTKKDQLIKLLSGKVGADIKVLSDKLGWQQHTTRAALTGLRKAGFQIAGEKSAKGNASKYRILSAPFPEQPTAANEADHAG</sequence>
<organism evidence="2 3">
    <name type="scientific">Litoreibacter ponti</name>
    <dbReference type="NCBI Taxonomy" id="1510457"/>
    <lineage>
        <taxon>Bacteria</taxon>
        <taxon>Pseudomonadati</taxon>
        <taxon>Pseudomonadota</taxon>
        <taxon>Alphaproteobacteria</taxon>
        <taxon>Rhodobacterales</taxon>
        <taxon>Roseobacteraceae</taxon>
        <taxon>Litoreibacter</taxon>
    </lineage>
</organism>
<reference evidence="2 3" key="1">
    <citation type="submission" date="2018-04" db="EMBL/GenBank/DDBJ databases">
        <title>Genomic Encyclopedia of Archaeal and Bacterial Type Strains, Phase II (KMG-II): from individual species to whole genera.</title>
        <authorList>
            <person name="Goeker M."/>
        </authorList>
    </citation>
    <scope>NUCLEOTIDE SEQUENCE [LARGE SCALE GENOMIC DNA]</scope>
    <source>
        <strain evidence="2 3">DSM 100977</strain>
    </source>
</reference>
<dbReference type="EMBL" id="QBKS01000001">
    <property type="protein sequence ID" value="PTX57423.1"/>
    <property type="molecule type" value="Genomic_DNA"/>
</dbReference>
<dbReference type="Proteomes" id="UP000243978">
    <property type="component" value="Unassembled WGS sequence"/>
</dbReference>